<dbReference type="Gene3D" id="3.40.109.10">
    <property type="entry name" value="NADH Oxidase"/>
    <property type="match status" value="2"/>
</dbReference>
<evidence type="ECO:0000313" key="2">
    <source>
        <dbReference type="EMBL" id="MEU3556115.1"/>
    </source>
</evidence>
<sequence>MDVEERLDPLLTRFWEETRLRAVVPDTPPRSADPPQPLRATWTAIADLLGLGYGERDGAVITKGKTLMRARTTPSAGALYPFEVMLALRGDTGYELYAYDVVGCCLRHTGAASFTDVAELLDRPASGPRLPDAVVVPAGRPWQSMRKYGRRGYLYTLLDGGHAATNIALAAEDAGFRALVRLRLDRRRAADLLGLAGRCREPQALVELTAPADRRTHPHGPASNPFAVPIWRGRDEAPVEDLTAAEIAAWKSVQSISAFHNPTTLPPAYGSSRSLAAGPRPTAEPSTEGAAAVRLAPAGNPGPLRFRTAVLRRRSAKGFRPARIGADDLGKVLVHTGRRTAMDCVDGPLPALRVLIRDVEGIEPGSYVYDPDDHVLLRIGDGGDDAALTGACMGQGVVHNAALLLVLHAPVRPLLGARGRQGLAELHFHAAGAAQRLCLGAAEQGLGITCLGGFDTGRVADLVHLEGPEEVVYVLAGGVPDESAVKWDRAPVAYSHGLGPGPAQDR</sequence>
<proteinExistence type="predicted"/>
<name>A0ABV2YK51_9ACTN</name>
<dbReference type="EMBL" id="JBEZUR010000027">
    <property type="protein sequence ID" value="MEU3556115.1"/>
    <property type="molecule type" value="Genomic_DNA"/>
</dbReference>
<dbReference type="RefSeq" id="WP_159105607.1">
    <property type="nucleotide sequence ID" value="NZ_BEVZ01000002.1"/>
</dbReference>
<feature type="domain" description="Nitroreductase" evidence="1">
    <location>
        <begin position="69"/>
        <end position="196"/>
    </location>
</feature>
<dbReference type="Proteomes" id="UP001550850">
    <property type="component" value="Unassembled WGS sequence"/>
</dbReference>
<reference evidence="2 3" key="1">
    <citation type="submission" date="2024-06" db="EMBL/GenBank/DDBJ databases">
        <title>The Natural Products Discovery Center: Release of the First 8490 Sequenced Strains for Exploring Actinobacteria Biosynthetic Diversity.</title>
        <authorList>
            <person name="Kalkreuter E."/>
            <person name="Kautsar S.A."/>
            <person name="Yang D."/>
            <person name="Bader C.D."/>
            <person name="Teijaro C.N."/>
            <person name="Fluegel L."/>
            <person name="Davis C.M."/>
            <person name="Simpson J.R."/>
            <person name="Lauterbach L."/>
            <person name="Steele A.D."/>
            <person name="Gui C."/>
            <person name="Meng S."/>
            <person name="Li G."/>
            <person name="Viehrig K."/>
            <person name="Ye F."/>
            <person name="Su P."/>
            <person name="Kiefer A.F."/>
            <person name="Nichols A."/>
            <person name="Cepeda A.J."/>
            <person name="Yan W."/>
            <person name="Fan B."/>
            <person name="Jiang Y."/>
            <person name="Adhikari A."/>
            <person name="Zheng C.-J."/>
            <person name="Schuster L."/>
            <person name="Cowan T.M."/>
            <person name="Smanski M.J."/>
            <person name="Chevrette M.G."/>
            <person name="De Carvalho L.P.S."/>
            <person name="Shen B."/>
        </authorList>
    </citation>
    <scope>NUCLEOTIDE SEQUENCE [LARGE SCALE GENOMIC DNA]</scope>
    <source>
        <strain evidence="2 3">NPDC038104</strain>
    </source>
</reference>
<feature type="domain" description="Nitroreductase" evidence="1">
    <location>
        <begin position="312"/>
        <end position="477"/>
    </location>
</feature>
<organism evidence="2 3">
    <name type="scientific">Streptomyces fragilis</name>
    <dbReference type="NCBI Taxonomy" id="67301"/>
    <lineage>
        <taxon>Bacteria</taxon>
        <taxon>Bacillati</taxon>
        <taxon>Actinomycetota</taxon>
        <taxon>Actinomycetes</taxon>
        <taxon>Kitasatosporales</taxon>
        <taxon>Streptomycetaceae</taxon>
        <taxon>Streptomyces</taxon>
    </lineage>
</organism>
<accession>A0ABV2YK51</accession>
<comment type="caution">
    <text evidence="2">The sequence shown here is derived from an EMBL/GenBank/DDBJ whole genome shotgun (WGS) entry which is preliminary data.</text>
</comment>
<dbReference type="PANTHER" id="PTHR43745:SF2">
    <property type="entry name" value="NITROREDUCTASE MJ1384-RELATED"/>
    <property type="match status" value="1"/>
</dbReference>
<evidence type="ECO:0000259" key="1">
    <source>
        <dbReference type="Pfam" id="PF00881"/>
    </source>
</evidence>
<dbReference type="InterPro" id="IPR052544">
    <property type="entry name" value="Bacteriocin_Proc_Enz"/>
</dbReference>
<evidence type="ECO:0000313" key="3">
    <source>
        <dbReference type="Proteomes" id="UP001550850"/>
    </source>
</evidence>
<dbReference type="Pfam" id="PF00881">
    <property type="entry name" value="Nitroreductase"/>
    <property type="match status" value="2"/>
</dbReference>
<gene>
    <name evidence="2" type="ORF">AB0E65_18130</name>
</gene>
<dbReference type="InterPro" id="IPR029479">
    <property type="entry name" value="Nitroreductase"/>
</dbReference>
<protein>
    <submittedName>
        <fullName evidence="2">Nitroreductase family protein</fullName>
    </submittedName>
</protein>
<dbReference type="SUPFAM" id="SSF55469">
    <property type="entry name" value="FMN-dependent nitroreductase-like"/>
    <property type="match status" value="2"/>
</dbReference>
<keyword evidence="3" id="KW-1185">Reference proteome</keyword>
<dbReference type="PANTHER" id="PTHR43745">
    <property type="entry name" value="NITROREDUCTASE MJ1384-RELATED"/>
    <property type="match status" value="1"/>
</dbReference>
<dbReference type="InterPro" id="IPR000415">
    <property type="entry name" value="Nitroreductase-like"/>
</dbReference>